<proteinExistence type="predicted"/>
<dbReference type="AlphaFoldDB" id="A0A926DST4"/>
<reference evidence="1" key="1">
    <citation type="submission" date="2020-08" db="EMBL/GenBank/DDBJ databases">
        <title>Genome public.</title>
        <authorList>
            <person name="Liu C."/>
            <person name="Sun Q."/>
        </authorList>
    </citation>
    <scope>NUCLEOTIDE SEQUENCE</scope>
    <source>
        <strain evidence="1">NSJ-32</strain>
    </source>
</reference>
<gene>
    <name evidence="1" type="ORF">H8730_06115</name>
</gene>
<evidence type="ECO:0000313" key="2">
    <source>
        <dbReference type="Proteomes" id="UP000657006"/>
    </source>
</evidence>
<comment type="caution">
    <text evidence="1">The sequence shown here is derived from an EMBL/GenBank/DDBJ whole genome shotgun (WGS) entry which is preliminary data.</text>
</comment>
<evidence type="ECO:0000313" key="1">
    <source>
        <dbReference type="EMBL" id="MBC8543114.1"/>
    </source>
</evidence>
<dbReference type="Proteomes" id="UP000657006">
    <property type="component" value="Unassembled WGS sequence"/>
</dbReference>
<organism evidence="1 2">
    <name type="scientific">Bianquea renquensis</name>
    <dbReference type="NCBI Taxonomy" id="2763661"/>
    <lineage>
        <taxon>Bacteria</taxon>
        <taxon>Bacillati</taxon>
        <taxon>Bacillota</taxon>
        <taxon>Clostridia</taxon>
        <taxon>Eubacteriales</taxon>
        <taxon>Bianqueaceae</taxon>
        <taxon>Bianquea</taxon>
    </lineage>
</organism>
<dbReference type="EMBL" id="JACRSQ010000007">
    <property type="protein sequence ID" value="MBC8543114.1"/>
    <property type="molecule type" value="Genomic_DNA"/>
</dbReference>
<protein>
    <submittedName>
        <fullName evidence="1">Uncharacterized protein</fullName>
    </submittedName>
</protein>
<name>A0A926DST4_9FIRM</name>
<keyword evidence="2" id="KW-1185">Reference proteome</keyword>
<sequence length="206" mass="23464">MEKEICIEESGNAMEKLKACNPEYCFLGITADGGKCHSVPAPWDSTVACMNMKLPDVFLSPEDIRDPEIREMLKQIQVRSVFIFVPLEEYTFLADFPALCQLYIFFGKNLKDLSFLEGRDSVSQLYIEDADLEDISTLGRLKKAGLQGMCFGLYNASVKDLSPLLEYNGHFTEIQLCKMRCVTDEMRSLMKKLRVGRYCTLQEADH</sequence>
<accession>A0A926DST4</accession>
<dbReference type="RefSeq" id="WP_177717503.1">
    <property type="nucleotide sequence ID" value="NZ_JACRSQ010000007.1"/>
</dbReference>